<feature type="transmembrane region" description="Helical" evidence="2">
    <location>
        <begin position="40"/>
        <end position="62"/>
    </location>
</feature>
<evidence type="ECO:0000256" key="2">
    <source>
        <dbReference type="SAM" id="Phobius"/>
    </source>
</evidence>
<keyword evidence="2" id="KW-0812">Transmembrane</keyword>
<protein>
    <submittedName>
        <fullName evidence="3">Uncharacterized protein</fullName>
    </submittedName>
</protein>
<organism evidence="3">
    <name type="scientific">marine metagenome</name>
    <dbReference type="NCBI Taxonomy" id="408172"/>
    <lineage>
        <taxon>unclassified sequences</taxon>
        <taxon>metagenomes</taxon>
        <taxon>ecological metagenomes</taxon>
    </lineage>
</organism>
<accession>A0A382YP06</accession>
<evidence type="ECO:0000313" key="3">
    <source>
        <dbReference type="EMBL" id="SVD84800.1"/>
    </source>
</evidence>
<name>A0A382YP06_9ZZZZ</name>
<keyword evidence="2" id="KW-1133">Transmembrane helix</keyword>
<dbReference type="AlphaFoldDB" id="A0A382YP06"/>
<keyword evidence="2" id="KW-0472">Membrane</keyword>
<gene>
    <name evidence="3" type="ORF">METZ01_LOCUS437654</name>
</gene>
<feature type="region of interest" description="Disordered" evidence="1">
    <location>
        <begin position="1"/>
        <end position="23"/>
    </location>
</feature>
<dbReference type="EMBL" id="UINC01177255">
    <property type="protein sequence ID" value="SVD84800.1"/>
    <property type="molecule type" value="Genomic_DNA"/>
</dbReference>
<feature type="compositionally biased region" description="Basic and acidic residues" evidence="1">
    <location>
        <begin position="1"/>
        <end position="18"/>
    </location>
</feature>
<sequence length="63" mass="6862">MSEMEDRSAGGADEVRVEDPEDEGGAIGIFPSWGWLYGTVIVYTVLAIALLHVFTVTLDYGLQ</sequence>
<evidence type="ECO:0000256" key="1">
    <source>
        <dbReference type="SAM" id="MobiDB-lite"/>
    </source>
</evidence>
<reference evidence="3" key="1">
    <citation type="submission" date="2018-05" db="EMBL/GenBank/DDBJ databases">
        <authorList>
            <person name="Lanie J.A."/>
            <person name="Ng W.-L."/>
            <person name="Kazmierczak K.M."/>
            <person name="Andrzejewski T.M."/>
            <person name="Davidsen T.M."/>
            <person name="Wayne K.J."/>
            <person name="Tettelin H."/>
            <person name="Glass J.I."/>
            <person name="Rusch D."/>
            <person name="Podicherti R."/>
            <person name="Tsui H.-C.T."/>
            <person name="Winkler M.E."/>
        </authorList>
    </citation>
    <scope>NUCLEOTIDE SEQUENCE</scope>
</reference>
<proteinExistence type="predicted"/>